<feature type="signal peptide" evidence="7">
    <location>
        <begin position="1"/>
        <end position="26"/>
    </location>
</feature>
<evidence type="ECO:0000256" key="4">
    <source>
        <dbReference type="ARBA" id="ARBA00022525"/>
    </source>
</evidence>
<proteinExistence type="inferred from homology"/>
<dbReference type="EMBL" id="JBAMMX010000003">
    <property type="protein sequence ID" value="KAK6945110.1"/>
    <property type="molecule type" value="Genomic_DNA"/>
</dbReference>
<evidence type="ECO:0000256" key="2">
    <source>
        <dbReference type="ARBA" id="ARBA00008127"/>
    </source>
</evidence>
<reference evidence="8 9" key="1">
    <citation type="submission" date="2023-12" db="EMBL/GenBank/DDBJ databases">
        <title>A high-quality genome assembly for Dillenia turbinata (Dilleniales).</title>
        <authorList>
            <person name="Chanderbali A."/>
        </authorList>
    </citation>
    <scope>NUCLEOTIDE SEQUENCE [LARGE SCALE GENOMIC DNA]</scope>
    <source>
        <strain evidence="8">LSX21</strain>
        <tissue evidence="8">Leaf</tissue>
    </source>
</reference>
<dbReference type="PANTHER" id="PTHR33109">
    <property type="entry name" value="EPIDERMAL PATTERNING FACTOR-LIKE PROTEIN 4"/>
    <property type="match status" value="1"/>
</dbReference>
<dbReference type="GO" id="GO:0005576">
    <property type="term" value="C:extracellular region"/>
    <property type="evidence" value="ECO:0007669"/>
    <property type="project" value="UniProtKB-SubCell"/>
</dbReference>
<keyword evidence="3 7" id="KW-0217">Developmental protein</keyword>
<dbReference type="GO" id="GO:0010052">
    <property type="term" value="P:guard cell differentiation"/>
    <property type="evidence" value="ECO:0007669"/>
    <property type="project" value="UniProtKB-UniRule"/>
</dbReference>
<evidence type="ECO:0000256" key="1">
    <source>
        <dbReference type="ARBA" id="ARBA00004613"/>
    </source>
</evidence>
<keyword evidence="4 7" id="KW-0964">Secreted</keyword>
<evidence type="ECO:0000256" key="7">
    <source>
        <dbReference type="RuleBase" id="RU367102"/>
    </source>
</evidence>
<evidence type="ECO:0000313" key="9">
    <source>
        <dbReference type="Proteomes" id="UP001370490"/>
    </source>
</evidence>
<evidence type="ECO:0000313" key="8">
    <source>
        <dbReference type="EMBL" id="KAK6945110.1"/>
    </source>
</evidence>
<keyword evidence="5 7" id="KW-0732">Signal</keyword>
<gene>
    <name evidence="8" type="ORF">RJ641_026212</name>
</gene>
<keyword evidence="9" id="KW-1185">Reference proteome</keyword>
<sequence>MGSSMNTAVTLVLIFSLSFLPSKSVGYSMGRENIDSRNQVKKVLGSRPPQCLNKCLNCRPCIAALVVPPHRKNDAETSSEEDENYYLLTWKCKCGDKMFQP</sequence>
<comment type="subcellular location">
    <subcellularLocation>
        <location evidence="1 7">Secreted</location>
    </subcellularLocation>
</comment>
<protein>
    <recommendedName>
        <fullName evidence="7">Epidermal patterning factor-like protein</fullName>
    </recommendedName>
</protein>
<accession>A0AAN8W301</accession>
<keyword evidence="6" id="KW-1015">Disulfide bond</keyword>
<comment type="similarity">
    <text evidence="2 7">Belongs to the plant cysteine rich small secretory peptide family. Epidermal patterning factor subfamily.</text>
</comment>
<evidence type="ECO:0000256" key="5">
    <source>
        <dbReference type="ARBA" id="ARBA00022729"/>
    </source>
</evidence>
<evidence type="ECO:0000256" key="3">
    <source>
        <dbReference type="ARBA" id="ARBA00022473"/>
    </source>
</evidence>
<name>A0AAN8W301_9MAGN</name>
<dbReference type="Proteomes" id="UP001370490">
    <property type="component" value="Unassembled WGS sequence"/>
</dbReference>
<comment type="function">
    <text evidence="7">Controls stomatal patterning.</text>
</comment>
<comment type="caution">
    <text evidence="8">The sequence shown here is derived from an EMBL/GenBank/DDBJ whole genome shotgun (WGS) entry which is preliminary data.</text>
</comment>
<dbReference type="Pfam" id="PF17181">
    <property type="entry name" value="EPF"/>
    <property type="match status" value="1"/>
</dbReference>
<dbReference type="InterPro" id="IPR039455">
    <property type="entry name" value="EPFL"/>
</dbReference>
<feature type="chain" id="PRO_5042668249" description="Epidermal patterning factor-like protein" evidence="7">
    <location>
        <begin position="27"/>
        <end position="101"/>
    </location>
</feature>
<dbReference type="PANTHER" id="PTHR33109:SF60">
    <property type="entry name" value="EPIDERMAL PATTERNING FACTOR-LIKE PROTEIN 8"/>
    <property type="match status" value="1"/>
</dbReference>
<organism evidence="8 9">
    <name type="scientific">Dillenia turbinata</name>
    <dbReference type="NCBI Taxonomy" id="194707"/>
    <lineage>
        <taxon>Eukaryota</taxon>
        <taxon>Viridiplantae</taxon>
        <taxon>Streptophyta</taxon>
        <taxon>Embryophyta</taxon>
        <taxon>Tracheophyta</taxon>
        <taxon>Spermatophyta</taxon>
        <taxon>Magnoliopsida</taxon>
        <taxon>eudicotyledons</taxon>
        <taxon>Gunneridae</taxon>
        <taxon>Pentapetalae</taxon>
        <taxon>Dilleniales</taxon>
        <taxon>Dilleniaceae</taxon>
        <taxon>Dillenia</taxon>
    </lineage>
</organism>
<evidence type="ECO:0000256" key="6">
    <source>
        <dbReference type="ARBA" id="ARBA00023157"/>
    </source>
</evidence>
<dbReference type="AlphaFoldDB" id="A0AAN8W301"/>